<reference evidence="6" key="1">
    <citation type="journal article" date="2021" name="PeerJ">
        <title>Extensive microbial diversity within the chicken gut microbiome revealed by metagenomics and culture.</title>
        <authorList>
            <person name="Gilroy R."/>
            <person name="Ravi A."/>
            <person name="Getino M."/>
            <person name="Pursley I."/>
            <person name="Horton D.L."/>
            <person name="Alikhan N.F."/>
            <person name="Baker D."/>
            <person name="Gharbi K."/>
            <person name="Hall N."/>
            <person name="Watson M."/>
            <person name="Adriaenssens E.M."/>
            <person name="Foster-Nyarko E."/>
            <person name="Jarju S."/>
            <person name="Secka A."/>
            <person name="Antonio M."/>
            <person name="Oren A."/>
            <person name="Chaudhuri R.R."/>
            <person name="La Ragione R."/>
            <person name="Hildebrand F."/>
            <person name="Pallen M.J."/>
        </authorList>
    </citation>
    <scope>NUCLEOTIDE SEQUENCE</scope>
    <source>
        <strain evidence="6">6019</strain>
    </source>
</reference>
<dbReference type="SUPFAM" id="SSF53850">
    <property type="entry name" value="Periplasmic binding protein-like II"/>
    <property type="match status" value="1"/>
</dbReference>
<dbReference type="Pfam" id="PF00126">
    <property type="entry name" value="HTH_1"/>
    <property type="match status" value="1"/>
</dbReference>
<dbReference type="PROSITE" id="PS50931">
    <property type="entry name" value="HTH_LYSR"/>
    <property type="match status" value="1"/>
</dbReference>
<dbReference type="CDD" id="cd05466">
    <property type="entry name" value="PBP2_LTTR_substrate"/>
    <property type="match status" value="1"/>
</dbReference>
<dbReference type="AlphaFoldDB" id="A0A921B665"/>
<keyword evidence="4" id="KW-0804">Transcription</keyword>
<name>A0A921B665_9STAP</name>
<comment type="similarity">
    <text evidence="1">Belongs to the LysR transcriptional regulatory family.</text>
</comment>
<keyword evidence="2" id="KW-0805">Transcription regulation</keyword>
<evidence type="ECO:0000256" key="1">
    <source>
        <dbReference type="ARBA" id="ARBA00009437"/>
    </source>
</evidence>
<organism evidence="6 7">
    <name type="scientific">Aliicoccus persicus</name>
    <dbReference type="NCBI Taxonomy" id="930138"/>
    <lineage>
        <taxon>Bacteria</taxon>
        <taxon>Bacillati</taxon>
        <taxon>Bacillota</taxon>
        <taxon>Bacilli</taxon>
        <taxon>Bacillales</taxon>
        <taxon>Staphylococcaceae</taxon>
        <taxon>Aliicoccus</taxon>
    </lineage>
</organism>
<evidence type="ECO:0000256" key="3">
    <source>
        <dbReference type="ARBA" id="ARBA00023125"/>
    </source>
</evidence>
<evidence type="ECO:0000256" key="4">
    <source>
        <dbReference type="ARBA" id="ARBA00023163"/>
    </source>
</evidence>
<protein>
    <submittedName>
        <fullName evidence="6">LysR family transcriptional regulator</fullName>
    </submittedName>
</protein>
<accession>A0A921B665</accession>
<dbReference type="EMBL" id="DYYI01000027">
    <property type="protein sequence ID" value="HJE19273.1"/>
    <property type="molecule type" value="Genomic_DNA"/>
</dbReference>
<dbReference type="InterPro" id="IPR000847">
    <property type="entry name" value="LysR_HTH_N"/>
</dbReference>
<dbReference type="Proteomes" id="UP000763505">
    <property type="component" value="Unassembled WGS sequence"/>
</dbReference>
<dbReference type="GO" id="GO:0003700">
    <property type="term" value="F:DNA-binding transcription factor activity"/>
    <property type="evidence" value="ECO:0007669"/>
    <property type="project" value="InterPro"/>
</dbReference>
<gene>
    <name evidence="6" type="ORF">K8V35_02850</name>
</gene>
<dbReference type="Pfam" id="PF03466">
    <property type="entry name" value="LysR_substrate"/>
    <property type="match status" value="1"/>
</dbReference>
<dbReference type="Gene3D" id="1.10.10.10">
    <property type="entry name" value="Winged helix-like DNA-binding domain superfamily/Winged helix DNA-binding domain"/>
    <property type="match status" value="1"/>
</dbReference>
<evidence type="ECO:0000256" key="2">
    <source>
        <dbReference type="ARBA" id="ARBA00023015"/>
    </source>
</evidence>
<dbReference type="SUPFAM" id="SSF46785">
    <property type="entry name" value="Winged helix' DNA-binding domain"/>
    <property type="match status" value="1"/>
</dbReference>
<dbReference type="InterPro" id="IPR036390">
    <property type="entry name" value="WH_DNA-bd_sf"/>
</dbReference>
<feature type="domain" description="HTH lysR-type" evidence="5">
    <location>
        <begin position="1"/>
        <end position="59"/>
    </location>
</feature>
<dbReference type="PANTHER" id="PTHR30126">
    <property type="entry name" value="HTH-TYPE TRANSCRIPTIONAL REGULATOR"/>
    <property type="match status" value="1"/>
</dbReference>
<dbReference type="InterPro" id="IPR036388">
    <property type="entry name" value="WH-like_DNA-bd_sf"/>
</dbReference>
<sequence>MNSNQLKIFIEVVEMKSLSEVARKLNIKQPTVSFHLKSLQESLAVQLFKTKSFHNVELTEAGQELYKYALRLTSINNEAMRAMNDYKNYNRGSVHIGATHTTATYLVVPKIQAFKEKFNDLSINLDVQVATKVIDLVKSYKIDFGLISQVAFKDPDLNVMKVMNDNLVISFSRNHPFMEKETLVPSDLNGLPMIHHEMGSLSRMIFDDWAKENGVNLNIKFETSGSEVIKESIMKDFGFGVLSQTLVKQSAKVIDLHYRPIPNWKTNREIYIIYRKDKLLTKELIHMIDILKDKNISHV</sequence>
<evidence type="ECO:0000313" key="6">
    <source>
        <dbReference type="EMBL" id="HJE19273.1"/>
    </source>
</evidence>
<dbReference type="InterPro" id="IPR005119">
    <property type="entry name" value="LysR_subst-bd"/>
</dbReference>
<dbReference type="Gene3D" id="3.40.190.290">
    <property type="match status" value="1"/>
</dbReference>
<comment type="caution">
    <text evidence="6">The sequence shown here is derived from an EMBL/GenBank/DDBJ whole genome shotgun (WGS) entry which is preliminary data.</text>
</comment>
<evidence type="ECO:0000259" key="5">
    <source>
        <dbReference type="PROSITE" id="PS50931"/>
    </source>
</evidence>
<dbReference type="PANTHER" id="PTHR30126:SF39">
    <property type="entry name" value="HTH-TYPE TRANSCRIPTIONAL REGULATOR CYSL"/>
    <property type="match status" value="1"/>
</dbReference>
<dbReference type="GO" id="GO:0000976">
    <property type="term" value="F:transcription cis-regulatory region binding"/>
    <property type="evidence" value="ECO:0007669"/>
    <property type="project" value="TreeGrafter"/>
</dbReference>
<keyword evidence="3" id="KW-0238">DNA-binding</keyword>
<proteinExistence type="inferred from homology"/>
<evidence type="ECO:0000313" key="7">
    <source>
        <dbReference type="Proteomes" id="UP000763505"/>
    </source>
</evidence>
<reference evidence="6" key="2">
    <citation type="submission" date="2021-09" db="EMBL/GenBank/DDBJ databases">
        <authorList>
            <person name="Gilroy R."/>
        </authorList>
    </citation>
    <scope>NUCLEOTIDE SEQUENCE</scope>
    <source>
        <strain evidence="6">6019</strain>
    </source>
</reference>